<evidence type="ECO:0000313" key="1">
    <source>
        <dbReference type="EMBL" id="KAJ8346842.1"/>
    </source>
</evidence>
<comment type="caution">
    <text evidence="1">The sequence shown here is derived from an EMBL/GenBank/DDBJ whole genome shotgun (WGS) entry which is preliminary data.</text>
</comment>
<protein>
    <submittedName>
        <fullName evidence="1">Uncharacterized protein</fullName>
    </submittedName>
</protein>
<reference evidence="1" key="1">
    <citation type="journal article" date="2023" name="Science">
        <title>Genome structures resolve the early diversification of teleost fishes.</title>
        <authorList>
            <person name="Parey E."/>
            <person name="Louis A."/>
            <person name="Montfort J."/>
            <person name="Bouchez O."/>
            <person name="Roques C."/>
            <person name="Iampietro C."/>
            <person name="Lluch J."/>
            <person name="Castinel A."/>
            <person name="Donnadieu C."/>
            <person name="Desvignes T."/>
            <person name="Floi Bucao C."/>
            <person name="Jouanno E."/>
            <person name="Wen M."/>
            <person name="Mejri S."/>
            <person name="Dirks R."/>
            <person name="Jansen H."/>
            <person name="Henkel C."/>
            <person name="Chen W.J."/>
            <person name="Zahm M."/>
            <person name="Cabau C."/>
            <person name="Klopp C."/>
            <person name="Thompson A.W."/>
            <person name="Robinson-Rechavi M."/>
            <person name="Braasch I."/>
            <person name="Lecointre G."/>
            <person name="Bobe J."/>
            <person name="Postlethwait J.H."/>
            <person name="Berthelot C."/>
            <person name="Roest Crollius H."/>
            <person name="Guiguen Y."/>
        </authorList>
    </citation>
    <scope>NUCLEOTIDE SEQUENCE</scope>
    <source>
        <strain evidence="1">WJC10195</strain>
    </source>
</reference>
<gene>
    <name evidence="1" type="ORF">SKAU_G00282430</name>
</gene>
<dbReference type="EMBL" id="JAINUF010000011">
    <property type="protein sequence ID" value="KAJ8346842.1"/>
    <property type="molecule type" value="Genomic_DNA"/>
</dbReference>
<sequence length="91" mass="10252">MSMGIFEQWRHSRGRTDLWLSVTTTPANAEAHLPLPSTPKISILGKTIYSATKWMLSVEGRKVIPPSTMADFSRAMAILFSSYMCSTWNTR</sequence>
<dbReference type="Proteomes" id="UP001152622">
    <property type="component" value="Chromosome 11"/>
</dbReference>
<accession>A0A9Q1EXG7</accession>
<evidence type="ECO:0000313" key="2">
    <source>
        <dbReference type="Proteomes" id="UP001152622"/>
    </source>
</evidence>
<organism evidence="1 2">
    <name type="scientific">Synaphobranchus kaupii</name>
    <name type="common">Kaup's arrowtooth eel</name>
    <dbReference type="NCBI Taxonomy" id="118154"/>
    <lineage>
        <taxon>Eukaryota</taxon>
        <taxon>Metazoa</taxon>
        <taxon>Chordata</taxon>
        <taxon>Craniata</taxon>
        <taxon>Vertebrata</taxon>
        <taxon>Euteleostomi</taxon>
        <taxon>Actinopterygii</taxon>
        <taxon>Neopterygii</taxon>
        <taxon>Teleostei</taxon>
        <taxon>Anguilliformes</taxon>
        <taxon>Synaphobranchidae</taxon>
        <taxon>Synaphobranchus</taxon>
    </lineage>
</organism>
<keyword evidence="2" id="KW-1185">Reference proteome</keyword>
<dbReference type="AlphaFoldDB" id="A0A9Q1EXG7"/>
<proteinExistence type="predicted"/>
<dbReference type="OrthoDB" id="8196415at2759"/>
<name>A0A9Q1EXG7_SYNKA</name>